<dbReference type="EMBL" id="CP163435">
    <property type="protein sequence ID" value="XDQ28954.1"/>
    <property type="molecule type" value="Genomic_DNA"/>
</dbReference>
<keyword evidence="2" id="KW-0597">Phosphoprotein</keyword>
<evidence type="ECO:0000256" key="1">
    <source>
        <dbReference type="ARBA" id="ARBA00022450"/>
    </source>
</evidence>
<dbReference type="PROSITE" id="PS00012">
    <property type="entry name" value="PHOSPHOPANTETHEINE"/>
    <property type="match status" value="1"/>
</dbReference>
<accession>A0AB39PIW4</accession>
<evidence type="ECO:0000259" key="3">
    <source>
        <dbReference type="PROSITE" id="PS50075"/>
    </source>
</evidence>
<evidence type="ECO:0000256" key="2">
    <source>
        <dbReference type="ARBA" id="ARBA00022553"/>
    </source>
</evidence>
<dbReference type="AlphaFoldDB" id="A0AB39PIW4"/>
<feature type="domain" description="Carrier" evidence="3">
    <location>
        <begin position="11"/>
        <end position="87"/>
    </location>
</feature>
<proteinExistence type="predicted"/>
<sequence>MSETDVVVSPAEIPGLVCTLVRLVAPQKVAVVTPELRLIGDLGFHSLALAELGFTIEDLFKLEALTPEVAMSLERVEDIVRLIGGHVEDGSITLPDTFEVNSICARYGASWPAKG</sequence>
<gene>
    <name evidence="4" type="ORF">AB5J56_31605</name>
</gene>
<evidence type="ECO:0000313" key="4">
    <source>
        <dbReference type="EMBL" id="XDQ28954.1"/>
    </source>
</evidence>
<dbReference type="SUPFAM" id="SSF47336">
    <property type="entry name" value="ACP-like"/>
    <property type="match status" value="1"/>
</dbReference>
<dbReference type="InterPro" id="IPR036736">
    <property type="entry name" value="ACP-like_sf"/>
</dbReference>
<dbReference type="RefSeq" id="WP_369237486.1">
    <property type="nucleotide sequence ID" value="NZ_CP163435.1"/>
</dbReference>
<organism evidence="4">
    <name type="scientific">Streptomyces sp. R21</name>
    <dbReference type="NCBI Taxonomy" id="3238627"/>
    <lineage>
        <taxon>Bacteria</taxon>
        <taxon>Bacillati</taxon>
        <taxon>Actinomycetota</taxon>
        <taxon>Actinomycetes</taxon>
        <taxon>Kitasatosporales</taxon>
        <taxon>Streptomycetaceae</taxon>
        <taxon>Streptomyces</taxon>
    </lineage>
</organism>
<protein>
    <submittedName>
        <fullName evidence="4">Acyl carrier protein</fullName>
    </submittedName>
</protein>
<name>A0AB39PIW4_9ACTN</name>
<reference evidence="4" key="1">
    <citation type="submission" date="2024-07" db="EMBL/GenBank/DDBJ databases">
        <authorList>
            <person name="Yu S.T."/>
        </authorList>
    </citation>
    <scope>NUCLEOTIDE SEQUENCE</scope>
    <source>
        <strain evidence="4">R21</strain>
    </source>
</reference>
<dbReference type="Gene3D" id="1.10.1200.10">
    <property type="entry name" value="ACP-like"/>
    <property type="match status" value="1"/>
</dbReference>
<dbReference type="InterPro" id="IPR009081">
    <property type="entry name" value="PP-bd_ACP"/>
</dbReference>
<dbReference type="PROSITE" id="PS50075">
    <property type="entry name" value="CARRIER"/>
    <property type="match status" value="1"/>
</dbReference>
<dbReference type="InterPro" id="IPR006162">
    <property type="entry name" value="Ppantetheine_attach_site"/>
</dbReference>
<keyword evidence="1" id="KW-0596">Phosphopantetheine</keyword>